<dbReference type="PROSITE" id="PS51194">
    <property type="entry name" value="HELICASE_CTER"/>
    <property type="match status" value="1"/>
</dbReference>
<evidence type="ECO:0000313" key="5">
    <source>
        <dbReference type="EMBL" id="EGO62334.1"/>
    </source>
</evidence>
<dbReference type="Pfam" id="PF08482">
    <property type="entry name" value="HrpB_C"/>
    <property type="match status" value="1"/>
</dbReference>
<dbReference type="InterPro" id="IPR027417">
    <property type="entry name" value="P-loop_NTPase"/>
</dbReference>
<dbReference type="EMBL" id="AFGF01000234">
    <property type="protein sequence ID" value="EGO62334.1"/>
    <property type="molecule type" value="Genomic_DNA"/>
</dbReference>
<dbReference type="GO" id="GO:0016787">
    <property type="term" value="F:hydrolase activity"/>
    <property type="evidence" value="ECO:0007669"/>
    <property type="project" value="UniProtKB-KW"/>
</dbReference>
<protein>
    <submittedName>
        <fullName evidence="5">ATP-dependent helicase HrpB</fullName>
    </submittedName>
</protein>
<accession>F7NP00</accession>
<dbReference type="Gene3D" id="3.40.50.300">
    <property type="entry name" value="P-loop containing nucleotide triphosphate hydrolases"/>
    <property type="match status" value="2"/>
</dbReference>
<comment type="caution">
    <text evidence="5">The sequence shown here is derived from an EMBL/GenBank/DDBJ whole genome shotgun (WGS) entry which is preliminary data.</text>
</comment>
<keyword evidence="2 5" id="KW-0067">ATP-binding</keyword>
<keyword evidence="6" id="KW-1185">Reference proteome</keyword>
<name>F7NP00_9FIRM</name>
<feature type="domain" description="Helicase ATP-binding" evidence="3">
    <location>
        <begin position="1"/>
        <end position="125"/>
    </location>
</feature>
<dbReference type="InterPro" id="IPR010225">
    <property type="entry name" value="HrpB"/>
</dbReference>
<feature type="domain" description="Helicase C-terminal" evidence="4">
    <location>
        <begin position="151"/>
        <end position="317"/>
    </location>
</feature>
<dbReference type="PANTHER" id="PTHR43519:SF1">
    <property type="entry name" value="ATP-DEPENDENT RNA HELICASE HRPB"/>
    <property type="match status" value="1"/>
</dbReference>
<dbReference type="PIRSF" id="PIRSF005496">
    <property type="entry name" value="ATP_hel_hrpB"/>
    <property type="match status" value="1"/>
</dbReference>
<evidence type="ECO:0000259" key="4">
    <source>
        <dbReference type="PROSITE" id="PS51194"/>
    </source>
</evidence>
<dbReference type="CDD" id="cd18791">
    <property type="entry name" value="SF2_C_RHA"/>
    <property type="match status" value="1"/>
</dbReference>
<sequence length="781" mass="85728">MLEPRRLAARAAARYMAACLGEPVGETVGYRVRLETRVSSRTRIEVVTEGVLTRLLQADPALTDTGIVIFDEFHERSLQADLGLALCLQAQEVLRPDLRLLVMSATLDAQPVAALMGGAAVLASQGRSFPTETIYCKDKIEGRIEPAVAHTVIEALSRHSGDVLVFLPGEAEIRRVQARLREIGLGPDVRLAPLYGNLPSAAQDLALLPCPAGERKVVLATAIAETSLTVEGVQVVVDSGLMRVPRFSPRTGMTRLETIGVSRAAADQRRGRAGRLGPGVCYRLWTKEADARLESSAKPEILEADLAPLALELAAWGAAEPEILRWLDTPPAGAFSQARQLLRRLGVLDAQGAITSHGQSIAEHGLHPRLAHMILTAIPHGLGSLACELAALLNGRDVFGRTGQPDADLRLRLEAVRRFKGKEGAGRDSGEMEAGQRRVLAEIRYWRRKFAIPAAEQADISACGAVLAMAYPDRIGQKRENDRFLLSNGRGAYFASIQPLSQAAWLVAAELDDQGPESRILLAAPVELVDLHRYFAGVIREVTSIVWDRTVQAVRARQEVRLGALVLKDILPDRPEPAAVQTALLQGISQEGLAILPWTKTACQYRQRLQFMHYQDPSWPDVSDAALESALADWLGPYVYGMSKASDLQRLNLTAILENLLTWEQRRELEEAAPARMEVPSGQKIAVDYSDPACPVMAVKLQELFGLAETPHLGGGKVPLTLHLLSPAQRPVQVTRDLASFWRETYFAVKKDLMGRYPKHYWPEDPWKAVPTHRTRPRGDR</sequence>
<evidence type="ECO:0000256" key="1">
    <source>
        <dbReference type="ARBA" id="ARBA00022801"/>
    </source>
</evidence>
<evidence type="ECO:0000259" key="3">
    <source>
        <dbReference type="PROSITE" id="PS51192"/>
    </source>
</evidence>
<dbReference type="PROSITE" id="PS51192">
    <property type="entry name" value="HELICASE_ATP_BIND_1"/>
    <property type="match status" value="1"/>
</dbReference>
<dbReference type="eggNOG" id="COG1643">
    <property type="taxonomic scope" value="Bacteria"/>
</dbReference>
<dbReference type="STRING" id="1009370.ALO_19207"/>
<dbReference type="InterPro" id="IPR001650">
    <property type="entry name" value="Helicase_C-like"/>
</dbReference>
<keyword evidence="2 5" id="KW-0547">Nucleotide-binding</keyword>
<dbReference type="SUPFAM" id="SSF52540">
    <property type="entry name" value="P-loop containing nucleoside triphosphate hydrolases"/>
    <property type="match status" value="2"/>
</dbReference>
<dbReference type="InterPro" id="IPR007502">
    <property type="entry name" value="Helicase-assoc_dom"/>
</dbReference>
<keyword evidence="2 5" id="KW-0347">Helicase</keyword>
<dbReference type="GO" id="GO:0004386">
    <property type="term" value="F:helicase activity"/>
    <property type="evidence" value="ECO:0007669"/>
    <property type="project" value="UniProtKB-KW"/>
</dbReference>
<dbReference type="SMART" id="SM00490">
    <property type="entry name" value="HELICc"/>
    <property type="match status" value="1"/>
</dbReference>
<keyword evidence="1" id="KW-0378">Hydrolase</keyword>
<evidence type="ECO:0000313" key="6">
    <source>
        <dbReference type="Proteomes" id="UP000003240"/>
    </source>
</evidence>
<dbReference type="AlphaFoldDB" id="F7NP00"/>
<reference evidence="5 6" key="1">
    <citation type="journal article" date="2011" name="EMBO J.">
        <title>Structural diversity of bacterial flagellar motors.</title>
        <authorList>
            <person name="Chen S."/>
            <person name="Beeby M."/>
            <person name="Murphy G.E."/>
            <person name="Leadbetter J.R."/>
            <person name="Hendrixson D.R."/>
            <person name="Briegel A."/>
            <person name="Li Z."/>
            <person name="Shi J."/>
            <person name="Tocheva E.I."/>
            <person name="Muller A."/>
            <person name="Dobro M.J."/>
            <person name="Jensen G.J."/>
        </authorList>
    </citation>
    <scope>NUCLEOTIDE SEQUENCE [LARGE SCALE GENOMIC DNA]</scope>
    <source>
        <strain evidence="5 6">DSM 6540</strain>
    </source>
</reference>
<dbReference type="Gene3D" id="1.20.120.1080">
    <property type="match status" value="1"/>
</dbReference>
<dbReference type="InterPro" id="IPR013689">
    <property type="entry name" value="RNA_helicase_ATP-dep_HrpB_C"/>
</dbReference>
<gene>
    <name evidence="5" type="ORF">ALO_19207</name>
</gene>
<dbReference type="Pfam" id="PF00271">
    <property type="entry name" value="Helicase_C"/>
    <property type="match status" value="1"/>
</dbReference>
<dbReference type="SMART" id="SM00847">
    <property type="entry name" value="HA2"/>
    <property type="match status" value="1"/>
</dbReference>
<dbReference type="InterPro" id="IPR014001">
    <property type="entry name" value="Helicase_ATP-bd"/>
</dbReference>
<dbReference type="Proteomes" id="UP000003240">
    <property type="component" value="Unassembled WGS sequence"/>
</dbReference>
<dbReference type="NCBIfam" id="TIGR01970">
    <property type="entry name" value="DEAH_box_HrpB"/>
    <property type="match status" value="1"/>
</dbReference>
<evidence type="ECO:0000256" key="2">
    <source>
        <dbReference type="ARBA" id="ARBA00022806"/>
    </source>
</evidence>
<proteinExistence type="predicted"/>
<organism evidence="5 6">
    <name type="scientific">Acetonema longum DSM 6540</name>
    <dbReference type="NCBI Taxonomy" id="1009370"/>
    <lineage>
        <taxon>Bacteria</taxon>
        <taxon>Bacillati</taxon>
        <taxon>Bacillota</taxon>
        <taxon>Negativicutes</taxon>
        <taxon>Acetonemataceae</taxon>
        <taxon>Acetonema</taxon>
    </lineage>
</organism>
<dbReference type="PANTHER" id="PTHR43519">
    <property type="entry name" value="ATP-DEPENDENT RNA HELICASE HRPB"/>
    <property type="match status" value="1"/>
</dbReference>